<keyword evidence="2" id="KW-1185">Reference proteome</keyword>
<dbReference type="Proteomes" id="UP001179842">
    <property type="component" value="Chromosome"/>
</dbReference>
<reference evidence="1" key="1">
    <citation type="submission" date="2023-04" db="EMBL/GenBank/DDBJ databases">
        <title>Completed genome of Mycoplasma lagogenitalium type strain 12MS.</title>
        <authorList>
            <person name="Spergser J."/>
        </authorList>
    </citation>
    <scope>NUCLEOTIDE SEQUENCE</scope>
    <source>
        <strain evidence="1">12MS</strain>
    </source>
</reference>
<gene>
    <name evidence="1" type="ORF">QEG99_00330</name>
</gene>
<dbReference type="RefSeq" id="WP_280102024.1">
    <property type="nucleotide sequence ID" value="NZ_CP122979.1"/>
</dbReference>
<organism evidence="1 2">
    <name type="scientific">Mesomycoplasma lagogenitalium</name>
    <dbReference type="NCBI Taxonomy" id="171286"/>
    <lineage>
        <taxon>Bacteria</taxon>
        <taxon>Bacillati</taxon>
        <taxon>Mycoplasmatota</taxon>
        <taxon>Mycoplasmoidales</taxon>
        <taxon>Metamycoplasmataceae</taxon>
        <taxon>Mesomycoplasma</taxon>
    </lineage>
</organism>
<evidence type="ECO:0000313" key="1">
    <source>
        <dbReference type="EMBL" id="WGI36722.1"/>
    </source>
</evidence>
<dbReference type="EMBL" id="CP122979">
    <property type="protein sequence ID" value="WGI36722.1"/>
    <property type="molecule type" value="Genomic_DNA"/>
</dbReference>
<sequence>MDTYKKIIKEIWKYERNKLKEEIKKNGIPLWMEEKVKKNIERTFLEKKYEEIIKKSLIQGDEIILSFFMKDPKRQNIYENIFRKEIESAGFVIEKLKPSGKNAYYLIDDEIISNLKNKPNGQKSLDFCINYKNKKIFIVNKYTNESGGAQDNQYNDVIIQMKNLGKKTKDNVWFCLDGKYYTKKKIDNLKKINSDAIIVNLSSIKSKLKDL</sequence>
<accession>A0ABY8LU04</accession>
<evidence type="ECO:0000313" key="2">
    <source>
        <dbReference type="Proteomes" id="UP001179842"/>
    </source>
</evidence>
<name>A0ABY8LU04_9BACT</name>
<protein>
    <recommendedName>
        <fullName evidence="3">Restriction endonuclease type IV Mrr domain-containing protein</fullName>
    </recommendedName>
</protein>
<proteinExistence type="predicted"/>
<evidence type="ECO:0008006" key="3">
    <source>
        <dbReference type="Google" id="ProtNLM"/>
    </source>
</evidence>